<dbReference type="Proteomes" id="UP001326613">
    <property type="component" value="Chromosome"/>
</dbReference>
<accession>A0ABZ0UTT9</accession>
<dbReference type="NCBIfam" id="NF007494">
    <property type="entry name" value="PRK10089.1-3"/>
    <property type="match status" value="1"/>
</dbReference>
<evidence type="ECO:0000259" key="4">
    <source>
        <dbReference type="PROSITE" id="PS50886"/>
    </source>
</evidence>
<keyword evidence="1 3" id="KW-0820">tRNA-binding</keyword>
<keyword evidence="2 3" id="KW-0694">RNA-binding</keyword>
<feature type="domain" description="TRNA-binding" evidence="4">
    <location>
        <begin position="8"/>
        <end position="112"/>
    </location>
</feature>
<dbReference type="RefSeq" id="WP_323738227.1">
    <property type="nucleotide sequence ID" value="NZ_CP112932.1"/>
</dbReference>
<dbReference type="SUPFAM" id="SSF50249">
    <property type="entry name" value="Nucleic acid-binding proteins"/>
    <property type="match status" value="1"/>
</dbReference>
<sequence>MTTITYEEFERVNLRSGTIVKAEEFPRAKKPAFKVWVDFGPQVGVLQTSAQVTVHYTPETLLGRQIVGCVNLGEKNIAGFTSQFLLVGFADENGAICLITVDPKVPNGQKMH</sequence>
<protein>
    <submittedName>
        <fullName evidence="5">tRNA-binding protein</fullName>
    </submittedName>
</protein>
<keyword evidence="6" id="KW-1185">Reference proteome</keyword>
<dbReference type="NCBIfam" id="TIGR02222">
    <property type="entry name" value="chap_CsaA"/>
    <property type="match status" value="1"/>
</dbReference>
<dbReference type="CDD" id="cd02798">
    <property type="entry name" value="tRNA_bind_CsaA"/>
    <property type="match status" value="1"/>
</dbReference>
<dbReference type="PROSITE" id="PS50886">
    <property type="entry name" value="TRBD"/>
    <property type="match status" value="1"/>
</dbReference>
<dbReference type="InterPro" id="IPR012340">
    <property type="entry name" value="NA-bd_OB-fold"/>
</dbReference>
<evidence type="ECO:0000256" key="3">
    <source>
        <dbReference type="PROSITE-ProRule" id="PRU00209"/>
    </source>
</evidence>
<dbReference type="Pfam" id="PF01588">
    <property type="entry name" value="tRNA_bind"/>
    <property type="match status" value="1"/>
</dbReference>
<name>A0ABZ0UTT9_9RICK</name>
<evidence type="ECO:0000256" key="1">
    <source>
        <dbReference type="ARBA" id="ARBA00022555"/>
    </source>
</evidence>
<dbReference type="EMBL" id="CP112932">
    <property type="protein sequence ID" value="WPY01455.1"/>
    <property type="molecule type" value="Genomic_DNA"/>
</dbReference>
<proteinExistence type="predicted"/>
<gene>
    <name evidence="5" type="ORF">Trichorick_01368</name>
</gene>
<dbReference type="NCBIfam" id="NF007495">
    <property type="entry name" value="PRK10089.1-4"/>
    <property type="match status" value="1"/>
</dbReference>
<reference evidence="5 6" key="1">
    <citation type="submission" date="2022-10" db="EMBL/GenBank/DDBJ databases">
        <title>Host association and intracellularity evolved multiple times independently in the Rickettsiales.</title>
        <authorList>
            <person name="Castelli M."/>
            <person name="Nardi T."/>
            <person name="Gammuto L."/>
            <person name="Bellinzona G."/>
            <person name="Sabaneyeva E."/>
            <person name="Potekhin A."/>
            <person name="Serra V."/>
            <person name="Petroni G."/>
            <person name="Sassera D."/>
        </authorList>
    </citation>
    <scope>NUCLEOTIDE SEQUENCE [LARGE SCALE GENOMIC DNA]</scope>
    <source>
        <strain evidence="5 6">Kr 154-4</strain>
    </source>
</reference>
<organism evidence="5 6">
    <name type="scientific">Candidatus Trichorickettsia mobilis</name>
    <dbReference type="NCBI Taxonomy" id="1346319"/>
    <lineage>
        <taxon>Bacteria</taxon>
        <taxon>Pseudomonadati</taxon>
        <taxon>Pseudomonadota</taxon>
        <taxon>Alphaproteobacteria</taxon>
        <taxon>Rickettsiales</taxon>
        <taxon>Rickettsiaceae</taxon>
        <taxon>Rickettsieae</taxon>
        <taxon>Candidatus Trichorickettsia</taxon>
    </lineage>
</organism>
<evidence type="ECO:0000256" key="2">
    <source>
        <dbReference type="ARBA" id="ARBA00022884"/>
    </source>
</evidence>
<evidence type="ECO:0000313" key="6">
    <source>
        <dbReference type="Proteomes" id="UP001326613"/>
    </source>
</evidence>
<dbReference type="InterPro" id="IPR008231">
    <property type="entry name" value="CsaA"/>
</dbReference>
<dbReference type="InterPro" id="IPR002547">
    <property type="entry name" value="tRNA-bd_dom"/>
</dbReference>
<dbReference type="Gene3D" id="2.40.50.140">
    <property type="entry name" value="Nucleic acid-binding proteins"/>
    <property type="match status" value="1"/>
</dbReference>
<evidence type="ECO:0000313" key="5">
    <source>
        <dbReference type="EMBL" id="WPY01455.1"/>
    </source>
</evidence>